<gene>
    <name evidence="12" type="ORF">W97_05182</name>
</gene>
<evidence type="ECO:0000313" key="12">
    <source>
        <dbReference type="EMBL" id="EON65940.1"/>
    </source>
</evidence>
<dbReference type="GO" id="GO:0000750">
    <property type="term" value="P:pheromone-dependent signal transduction involved in conjugation with cellular fusion"/>
    <property type="evidence" value="ECO:0007669"/>
    <property type="project" value="TreeGrafter"/>
</dbReference>
<comment type="subcellular location">
    <subcellularLocation>
        <location evidence="1">Membrane</location>
        <topology evidence="1">Multi-pass membrane protein</topology>
    </subcellularLocation>
</comment>
<evidence type="ECO:0000256" key="11">
    <source>
        <dbReference type="SAM" id="Phobius"/>
    </source>
</evidence>
<dbReference type="GeneID" id="19902493"/>
<evidence type="ECO:0000256" key="7">
    <source>
        <dbReference type="ARBA" id="ARBA00023136"/>
    </source>
</evidence>
<keyword evidence="3" id="KW-0589">Pheromone response</keyword>
<dbReference type="STRING" id="1168221.R7YVI4"/>
<dbReference type="Proteomes" id="UP000016924">
    <property type="component" value="Unassembled WGS sequence"/>
</dbReference>
<evidence type="ECO:0000256" key="4">
    <source>
        <dbReference type="ARBA" id="ARBA00022692"/>
    </source>
</evidence>
<comment type="similarity">
    <text evidence="2">Belongs to the G-protein coupled receptor 4 family.</text>
</comment>
<keyword evidence="13" id="KW-1185">Reference proteome</keyword>
<dbReference type="OMA" id="RWIQVTC"/>
<dbReference type="CDD" id="cd14966">
    <property type="entry name" value="7tmD_STE3"/>
    <property type="match status" value="1"/>
</dbReference>
<accession>R7YVI4</accession>
<organism evidence="12 13">
    <name type="scientific">Coniosporium apollinis (strain CBS 100218)</name>
    <name type="common">Rock-inhabiting black yeast</name>
    <dbReference type="NCBI Taxonomy" id="1168221"/>
    <lineage>
        <taxon>Eukaryota</taxon>
        <taxon>Fungi</taxon>
        <taxon>Dikarya</taxon>
        <taxon>Ascomycota</taxon>
        <taxon>Pezizomycotina</taxon>
        <taxon>Dothideomycetes</taxon>
        <taxon>Dothideomycetes incertae sedis</taxon>
        <taxon>Coniosporium</taxon>
    </lineage>
</organism>
<dbReference type="EMBL" id="JH767577">
    <property type="protein sequence ID" value="EON65940.1"/>
    <property type="molecule type" value="Genomic_DNA"/>
</dbReference>
<keyword evidence="9" id="KW-0807">Transducer</keyword>
<feature type="transmembrane region" description="Helical" evidence="11">
    <location>
        <begin position="86"/>
        <end position="108"/>
    </location>
</feature>
<evidence type="ECO:0000313" key="13">
    <source>
        <dbReference type="Proteomes" id="UP000016924"/>
    </source>
</evidence>
<evidence type="ECO:0000256" key="6">
    <source>
        <dbReference type="ARBA" id="ARBA00023040"/>
    </source>
</evidence>
<evidence type="ECO:0000256" key="2">
    <source>
        <dbReference type="ARBA" id="ARBA00011085"/>
    </source>
</evidence>
<evidence type="ECO:0000256" key="10">
    <source>
        <dbReference type="SAM" id="MobiDB-lite"/>
    </source>
</evidence>
<feature type="transmembrane region" description="Helical" evidence="11">
    <location>
        <begin position="44"/>
        <end position="66"/>
    </location>
</feature>
<dbReference type="PRINTS" id="PR00899">
    <property type="entry name" value="GPCRSTE3"/>
</dbReference>
<dbReference type="AlphaFoldDB" id="R7YVI4"/>
<dbReference type="InterPro" id="IPR001499">
    <property type="entry name" value="GPCR_STE3"/>
</dbReference>
<feature type="region of interest" description="Disordered" evidence="10">
    <location>
        <begin position="436"/>
        <end position="490"/>
    </location>
</feature>
<protein>
    <submittedName>
        <fullName evidence="12">Uncharacterized protein</fullName>
    </submittedName>
</protein>
<feature type="transmembrane region" description="Helical" evidence="11">
    <location>
        <begin position="197"/>
        <end position="218"/>
    </location>
</feature>
<evidence type="ECO:0000256" key="1">
    <source>
        <dbReference type="ARBA" id="ARBA00004141"/>
    </source>
</evidence>
<dbReference type="Pfam" id="PF02076">
    <property type="entry name" value="STE3"/>
    <property type="match status" value="1"/>
</dbReference>
<dbReference type="RefSeq" id="XP_007781257.1">
    <property type="nucleotide sequence ID" value="XM_007783067.1"/>
</dbReference>
<evidence type="ECO:0000256" key="8">
    <source>
        <dbReference type="ARBA" id="ARBA00023170"/>
    </source>
</evidence>
<keyword evidence="8" id="KW-0675">Receptor</keyword>
<feature type="transmembrane region" description="Helical" evidence="11">
    <location>
        <begin position="239"/>
        <end position="262"/>
    </location>
</feature>
<dbReference type="PANTHER" id="PTHR28097:SF1">
    <property type="entry name" value="PHEROMONE A FACTOR RECEPTOR"/>
    <property type="match status" value="1"/>
</dbReference>
<dbReference type="OrthoDB" id="2874149at2759"/>
<dbReference type="PANTHER" id="PTHR28097">
    <property type="entry name" value="PHEROMONE A FACTOR RECEPTOR"/>
    <property type="match status" value="1"/>
</dbReference>
<evidence type="ECO:0000256" key="3">
    <source>
        <dbReference type="ARBA" id="ARBA00022507"/>
    </source>
</evidence>
<reference evidence="13" key="1">
    <citation type="submission" date="2012-06" db="EMBL/GenBank/DDBJ databases">
        <title>The genome sequence of Coniosporium apollinis CBS 100218.</title>
        <authorList>
            <consortium name="The Broad Institute Genome Sequencing Platform"/>
            <person name="Cuomo C."/>
            <person name="Gorbushina A."/>
            <person name="Noack S."/>
            <person name="Walker B."/>
            <person name="Young S.K."/>
            <person name="Zeng Q."/>
            <person name="Gargeya S."/>
            <person name="Fitzgerald M."/>
            <person name="Haas B."/>
            <person name="Abouelleil A."/>
            <person name="Alvarado L."/>
            <person name="Arachchi H.M."/>
            <person name="Berlin A.M."/>
            <person name="Chapman S.B."/>
            <person name="Goldberg J."/>
            <person name="Griggs A."/>
            <person name="Gujja S."/>
            <person name="Hansen M."/>
            <person name="Howarth C."/>
            <person name="Imamovic A."/>
            <person name="Larimer J."/>
            <person name="McCowan C."/>
            <person name="Montmayeur A."/>
            <person name="Murphy C."/>
            <person name="Neiman D."/>
            <person name="Pearson M."/>
            <person name="Priest M."/>
            <person name="Roberts A."/>
            <person name="Saif S."/>
            <person name="Shea T."/>
            <person name="Sisk P."/>
            <person name="Sykes S."/>
            <person name="Wortman J."/>
            <person name="Nusbaum C."/>
            <person name="Birren B."/>
        </authorList>
    </citation>
    <scope>NUCLEOTIDE SEQUENCE [LARGE SCALE GENOMIC DNA]</scope>
    <source>
        <strain evidence="13">CBS 100218</strain>
    </source>
</reference>
<dbReference type="GO" id="GO:0005886">
    <property type="term" value="C:plasma membrane"/>
    <property type="evidence" value="ECO:0007669"/>
    <property type="project" value="TreeGrafter"/>
</dbReference>
<feature type="transmembrane region" description="Helical" evidence="11">
    <location>
        <begin position="129"/>
        <end position="150"/>
    </location>
</feature>
<dbReference type="GO" id="GO:0004932">
    <property type="term" value="F:mating-type factor pheromone receptor activity"/>
    <property type="evidence" value="ECO:0007669"/>
    <property type="project" value="InterPro"/>
</dbReference>
<keyword evidence="6" id="KW-0297">G-protein coupled receptor</keyword>
<dbReference type="eggNOG" id="ENOG502S44N">
    <property type="taxonomic scope" value="Eukaryota"/>
</dbReference>
<evidence type="ECO:0000256" key="9">
    <source>
        <dbReference type="ARBA" id="ARBA00023224"/>
    </source>
</evidence>
<evidence type="ECO:0000256" key="5">
    <source>
        <dbReference type="ARBA" id="ARBA00022989"/>
    </source>
</evidence>
<keyword evidence="4 11" id="KW-0812">Transmembrane</keyword>
<feature type="transmembrane region" description="Helical" evidence="11">
    <location>
        <begin position="298"/>
        <end position="318"/>
    </location>
</feature>
<feature type="transmembrane region" description="Helical" evidence="11">
    <location>
        <begin position="12"/>
        <end position="32"/>
    </location>
</feature>
<keyword evidence="7 11" id="KW-0472">Membrane</keyword>
<proteinExistence type="inferred from homology"/>
<name>R7YVI4_CONA1</name>
<dbReference type="HOGENOM" id="CLU_027592_3_1_1"/>
<keyword evidence="5 11" id="KW-1133">Transmembrane helix</keyword>
<sequence>MGGIEDSNGEAGVYPAAIYVPIFAAIAVLLNIPPFYWHFRHRNVAASSLILWLVLLNICNVINPIIWPNDNISKWWNGKVLCDIQARLFVGATVGLTGALACIMQGLARVMDTNRAVIVPSKAQRRRQCVLDLLFCWGCPVYLMLVYYIVQPARYCIWGISGCNFVVDNSWPSTWLIFIWPPVFSLIDAYYSGMRPIHSFFVCVSSADKLLGLVVYRLHRHRRQFSRLLQTADTTKSRFLRLFLMTLVLVFGTLPIQFYLFALSLKVPRVPYSWAAVHADWDLVVMIPNGGILLLDHWVRIVCGYFVFFFFGMGADATEMYRGWLVKMGCARVLPRLDRRKSSFGGRAPFGGGGSWGSRVGKVFVRKSWLTATTSSLTTCAPSSDTPTVPQPPTPKRTLFSFLSFRSKSQSMALPMTQTSTAQTTLPSIRRSSTFSDFHPSNHRSVHSSIPTPEDPPAKEIAVPETVKSSPSADAGSGGHDVIAAGGQVG</sequence>